<reference evidence="8" key="1">
    <citation type="journal article" date="2019" name="Int. J. Syst. Evol. Microbiol.">
        <title>The Global Catalogue of Microorganisms (GCM) 10K type strain sequencing project: providing services to taxonomists for standard genome sequencing and annotation.</title>
        <authorList>
            <consortium name="The Broad Institute Genomics Platform"/>
            <consortium name="The Broad Institute Genome Sequencing Center for Infectious Disease"/>
            <person name="Wu L."/>
            <person name="Ma J."/>
        </authorList>
    </citation>
    <scope>NUCLEOTIDE SEQUENCE [LARGE SCALE GENOMIC DNA]</scope>
    <source>
        <strain evidence="8">CGMCC 1.12478</strain>
    </source>
</reference>
<sequence length="434" mass="45897">MLTVIRTSWPLLLGMLLLMLGNGLQGSLLGVRGSTLGFSSIELSLVMSAYFAGFLLASRVTPNMIRRVGHVRVFAALGSFVSAALLLFPTFQDPIAWIFGRVVIGFCFCGVYVTAESWLNNAATNETRGQALSAYMIVQMLGIIIAQGLLVVPDPSGYLLFVIPSVLVSIAFAPILLSISPTPAFESTKRMTLVELYHVSPLGCVGMFLMGSVFAAQFGMAAVYATEAGLSISQIPMFTAAFYVGALIFQYPVGWLSDRFDRRVLIALSALIAGLASLMGMLLGSNFYVLLASAFLIGGLSNPLYSLLTAYTNDFLQHEDMAAASAGLLFVNGVGAIAGPVITGYAMGVMGPPGYFVLLAIVLLTLTGYAVYRMTQRPAPSSGDTIAYQRLMPTGSPVSVEIASGLAAETAEAHEAQTEAQAESDATPPDKTAI</sequence>
<dbReference type="RefSeq" id="WP_188481905.1">
    <property type="nucleotide sequence ID" value="NZ_BMFC01000004.1"/>
</dbReference>
<dbReference type="InterPro" id="IPR036259">
    <property type="entry name" value="MFS_trans_sf"/>
</dbReference>
<evidence type="ECO:0000313" key="8">
    <source>
        <dbReference type="Proteomes" id="UP000645462"/>
    </source>
</evidence>
<accession>A0ABQ1KNI9</accession>
<dbReference type="InterPro" id="IPR047200">
    <property type="entry name" value="MFS_YcaD-like"/>
</dbReference>
<dbReference type="PROSITE" id="PS50850">
    <property type="entry name" value="MFS"/>
    <property type="match status" value="1"/>
</dbReference>
<name>A0ABQ1KNI9_9RHOB</name>
<protein>
    <submittedName>
        <fullName evidence="7">MFS transporter</fullName>
    </submittedName>
</protein>
<feature type="transmembrane region" description="Helical" evidence="5">
    <location>
        <begin position="95"/>
        <end position="119"/>
    </location>
</feature>
<feature type="transmembrane region" description="Helical" evidence="5">
    <location>
        <begin position="36"/>
        <end position="57"/>
    </location>
</feature>
<feature type="domain" description="Major facilitator superfamily (MFS) profile" evidence="6">
    <location>
        <begin position="7"/>
        <end position="378"/>
    </location>
</feature>
<dbReference type="Gene3D" id="1.20.1250.20">
    <property type="entry name" value="MFS general substrate transporter like domains"/>
    <property type="match status" value="2"/>
</dbReference>
<keyword evidence="2 5" id="KW-1133">Transmembrane helix</keyword>
<dbReference type="SUPFAM" id="SSF103473">
    <property type="entry name" value="MFS general substrate transporter"/>
    <property type="match status" value="1"/>
</dbReference>
<dbReference type="Pfam" id="PF07690">
    <property type="entry name" value="MFS_1"/>
    <property type="match status" value="2"/>
</dbReference>
<comment type="caution">
    <text evidence="7">The sequence shown here is derived from an EMBL/GenBank/DDBJ whole genome shotgun (WGS) entry which is preliminary data.</text>
</comment>
<dbReference type="InterPro" id="IPR011701">
    <property type="entry name" value="MFS"/>
</dbReference>
<dbReference type="CDD" id="cd17477">
    <property type="entry name" value="MFS_YcaD_like"/>
    <property type="match status" value="1"/>
</dbReference>
<dbReference type="InterPro" id="IPR020846">
    <property type="entry name" value="MFS_dom"/>
</dbReference>
<dbReference type="EMBL" id="BMFC01000004">
    <property type="protein sequence ID" value="GGC03403.1"/>
    <property type="molecule type" value="Genomic_DNA"/>
</dbReference>
<feature type="transmembrane region" description="Helical" evidence="5">
    <location>
        <begin position="231"/>
        <end position="252"/>
    </location>
</feature>
<organism evidence="7 8">
    <name type="scientific">Marivita lacus</name>
    <dbReference type="NCBI Taxonomy" id="1323742"/>
    <lineage>
        <taxon>Bacteria</taxon>
        <taxon>Pseudomonadati</taxon>
        <taxon>Pseudomonadota</taxon>
        <taxon>Alphaproteobacteria</taxon>
        <taxon>Rhodobacterales</taxon>
        <taxon>Roseobacteraceae</taxon>
        <taxon>Marivita</taxon>
    </lineage>
</organism>
<keyword evidence="3 5" id="KW-0472">Membrane</keyword>
<evidence type="ECO:0000256" key="4">
    <source>
        <dbReference type="SAM" id="MobiDB-lite"/>
    </source>
</evidence>
<feature type="transmembrane region" description="Helical" evidence="5">
    <location>
        <begin position="264"/>
        <end position="283"/>
    </location>
</feature>
<proteinExistence type="predicted"/>
<evidence type="ECO:0000256" key="5">
    <source>
        <dbReference type="SAM" id="Phobius"/>
    </source>
</evidence>
<dbReference type="PANTHER" id="PTHR23521">
    <property type="entry name" value="TRANSPORTER MFS SUPERFAMILY"/>
    <property type="match status" value="1"/>
</dbReference>
<feature type="transmembrane region" description="Helical" evidence="5">
    <location>
        <begin position="158"/>
        <end position="179"/>
    </location>
</feature>
<feature type="transmembrane region" description="Helical" evidence="5">
    <location>
        <begin position="69"/>
        <end position="89"/>
    </location>
</feature>
<evidence type="ECO:0000259" key="6">
    <source>
        <dbReference type="PROSITE" id="PS50850"/>
    </source>
</evidence>
<feature type="transmembrane region" description="Helical" evidence="5">
    <location>
        <begin position="353"/>
        <end position="372"/>
    </location>
</feature>
<evidence type="ECO:0000256" key="1">
    <source>
        <dbReference type="ARBA" id="ARBA00022692"/>
    </source>
</evidence>
<evidence type="ECO:0000256" key="2">
    <source>
        <dbReference type="ARBA" id="ARBA00022989"/>
    </source>
</evidence>
<gene>
    <name evidence="7" type="ORF">GCM10011363_20000</name>
</gene>
<keyword evidence="8" id="KW-1185">Reference proteome</keyword>
<feature type="transmembrane region" description="Helical" evidence="5">
    <location>
        <begin position="131"/>
        <end position="152"/>
    </location>
</feature>
<keyword evidence="1 5" id="KW-0812">Transmembrane</keyword>
<dbReference type="PANTHER" id="PTHR23521:SF3">
    <property type="entry name" value="MFS TRANSPORTER"/>
    <property type="match status" value="1"/>
</dbReference>
<feature type="transmembrane region" description="Helical" evidence="5">
    <location>
        <begin position="199"/>
        <end position="225"/>
    </location>
</feature>
<feature type="region of interest" description="Disordered" evidence="4">
    <location>
        <begin position="410"/>
        <end position="434"/>
    </location>
</feature>
<feature type="transmembrane region" description="Helical" evidence="5">
    <location>
        <begin position="323"/>
        <end position="347"/>
    </location>
</feature>
<evidence type="ECO:0000256" key="3">
    <source>
        <dbReference type="ARBA" id="ARBA00023136"/>
    </source>
</evidence>
<evidence type="ECO:0000313" key="7">
    <source>
        <dbReference type="EMBL" id="GGC03403.1"/>
    </source>
</evidence>
<dbReference type="Proteomes" id="UP000645462">
    <property type="component" value="Unassembled WGS sequence"/>
</dbReference>
<feature type="transmembrane region" description="Helical" evidence="5">
    <location>
        <begin position="289"/>
        <end position="311"/>
    </location>
</feature>